<dbReference type="GO" id="GO:0000160">
    <property type="term" value="P:phosphorelay signal transduction system"/>
    <property type="evidence" value="ECO:0007669"/>
    <property type="project" value="InterPro"/>
</dbReference>
<gene>
    <name evidence="3" type="ORF">S06H3_31151</name>
</gene>
<protein>
    <recommendedName>
        <fullName evidence="2">Response regulatory domain-containing protein</fullName>
    </recommendedName>
</protein>
<dbReference type="PANTHER" id="PTHR44591:SF3">
    <property type="entry name" value="RESPONSE REGULATORY DOMAIN-CONTAINING PROTEIN"/>
    <property type="match status" value="1"/>
</dbReference>
<dbReference type="SUPFAM" id="SSF52172">
    <property type="entry name" value="CheY-like"/>
    <property type="match status" value="1"/>
</dbReference>
<name>X1MNS9_9ZZZZ</name>
<accession>X1MNS9</accession>
<dbReference type="SMART" id="SM00448">
    <property type="entry name" value="REC"/>
    <property type="match status" value="1"/>
</dbReference>
<dbReference type="Gene3D" id="3.30.450.40">
    <property type="match status" value="1"/>
</dbReference>
<sequence>VEDNEDSRILLVKQLRAYGHEVMAAANGAEALEQALAQPPDVIVSDILMPKMDGYQLCRECKQKEQLKNIPFVFYTATYTLEEDEKFALNLGADAFIRKPTEPDILAQMLSEVFEKTKSGALAPAEVAPLEPSLFLTEYSKRIFAKLQDKVAQLEVEVTKRKKVEERLEHLSRVLRAIRSVNQLIIREKERDKLLKGACNNLIKTRGYDNAWIAILDESGRLVTYAEAGLGEDFHLVVEQLKRGELVTCGRQALRQAGVVVTEDPLSTCGDCPLAKKFQG</sequence>
<organism evidence="3">
    <name type="scientific">marine sediment metagenome</name>
    <dbReference type="NCBI Taxonomy" id="412755"/>
    <lineage>
        <taxon>unclassified sequences</taxon>
        <taxon>metagenomes</taxon>
        <taxon>ecological metagenomes</taxon>
    </lineage>
</organism>
<comment type="caution">
    <text evidence="3">The sequence shown here is derived from an EMBL/GenBank/DDBJ whole genome shotgun (WGS) entry which is preliminary data.</text>
</comment>
<evidence type="ECO:0000259" key="2">
    <source>
        <dbReference type="PROSITE" id="PS50110"/>
    </source>
</evidence>
<keyword evidence="1" id="KW-0597">Phosphoprotein</keyword>
<dbReference type="PROSITE" id="PS50110">
    <property type="entry name" value="RESPONSE_REGULATORY"/>
    <property type="match status" value="1"/>
</dbReference>
<reference evidence="3" key="1">
    <citation type="journal article" date="2014" name="Front. Microbiol.">
        <title>High frequency of phylogenetically diverse reductive dehalogenase-homologous genes in deep subseafloor sedimentary metagenomes.</title>
        <authorList>
            <person name="Kawai M."/>
            <person name="Futagami T."/>
            <person name="Toyoda A."/>
            <person name="Takaki Y."/>
            <person name="Nishi S."/>
            <person name="Hori S."/>
            <person name="Arai W."/>
            <person name="Tsubouchi T."/>
            <person name="Morono Y."/>
            <person name="Uchiyama I."/>
            <person name="Ito T."/>
            <person name="Fujiyama A."/>
            <person name="Inagaki F."/>
            <person name="Takami H."/>
        </authorList>
    </citation>
    <scope>NUCLEOTIDE SEQUENCE</scope>
    <source>
        <strain evidence="3">Expedition CK06-06</strain>
    </source>
</reference>
<dbReference type="PANTHER" id="PTHR44591">
    <property type="entry name" value="STRESS RESPONSE REGULATOR PROTEIN 1"/>
    <property type="match status" value="1"/>
</dbReference>
<dbReference type="InterPro" id="IPR029016">
    <property type="entry name" value="GAF-like_dom_sf"/>
</dbReference>
<dbReference type="Pfam" id="PF00072">
    <property type="entry name" value="Response_reg"/>
    <property type="match status" value="1"/>
</dbReference>
<feature type="non-terminal residue" evidence="3">
    <location>
        <position position="280"/>
    </location>
</feature>
<dbReference type="EMBL" id="BARV01018414">
    <property type="protein sequence ID" value="GAI19696.1"/>
    <property type="molecule type" value="Genomic_DNA"/>
</dbReference>
<dbReference type="InterPro" id="IPR050595">
    <property type="entry name" value="Bact_response_regulator"/>
</dbReference>
<proteinExistence type="predicted"/>
<dbReference type="SUPFAM" id="SSF55781">
    <property type="entry name" value="GAF domain-like"/>
    <property type="match status" value="1"/>
</dbReference>
<dbReference type="InterPro" id="IPR011006">
    <property type="entry name" value="CheY-like_superfamily"/>
</dbReference>
<dbReference type="InterPro" id="IPR001789">
    <property type="entry name" value="Sig_transdc_resp-reg_receiver"/>
</dbReference>
<dbReference type="Gene3D" id="3.40.50.2300">
    <property type="match status" value="1"/>
</dbReference>
<feature type="non-terminal residue" evidence="3">
    <location>
        <position position="1"/>
    </location>
</feature>
<evidence type="ECO:0000313" key="3">
    <source>
        <dbReference type="EMBL" id="GAI19696.1"/>
    </source>
</evidence>
<dbReference type="AlphaFoldDB" id="X1MNS9"/>
<evidence type="ECO:0000256" key="1">
    <source>
        <dbReference type="ARBA" id="ARBA00022553"/>
    </source>
</evidence>
<feature type="domain" description="Response regulatory" evidence="2">
    <location>
        <begin position="1"/>
        <end position="114"/>
    </location>
</feature>